<dbReference type="SUPFAM" id="SSF53756">
    <property type="entry name" value="UDP-Glycosyltransferase/glycogen phosphorylase"/>
    <property type="match status" value="1"/>
</dbReference>
<dbReference type="PROSITE" id="PS50005">
    <property type="entry name" value="TPR"/>
    <property type="match status" value="1"/>
</dbReference>
<feature type="repeat" description="TPR" evidence="3">
    <location>
        <begin position="178"/>
        <end position="211"/>
    </location>
</feature>
<dbReference type="Pfam" id="PF14559">
    <property type="entry name" value="TPR_19"/>
    <property type="match status" value="1"/>
</dbReference>
<protein>
    <recommendedName>
        <fullName evidence="6">Glycosyltransferase</fullName>
    </recommendedName>
</protein>
<evidence type="ECO:0000313" key="5">
    <source>
        <dbReference type="Proteomes" id="UP000197596"/>
    </source>
</evidence>
<dbReference type="AlphaFoldDB" id="A0A246WYJ5"/>
<evidence type="ECO:0000256" key="2">
    <source>
        <dbReference type="ARBA" id="ARBA00022803"/>
    </source>
</evidence>
<accession>A0A246WYJ5</accession>
<dbReference type="Gene3D" id="1.25.40.10">
    <property type="entry name" value="Tetratricopeptide repeat domain"/>
    <property type="match status" value="3"/>
</dbReference>
<dbReference type="InterPro" id="IPR051012">
    <property type="entry name" value="CellSynth/LPSAsmb/PSIAsmb"/>
</dbReference>
<evidence type="ECO:0000256" key="3">
    <source>
        <dbReference type="PROSITE-ProRule" id="PRU00339"/>
    </source>
</evidence>
<keyword evidence="2 3" id="KW-0802">TPR repeat</keyword>
<keyword evidence="1" id="KW-0677">Repeat</keyword>
<gene>
    <name evidence="4" type="ORF">CEJ42_01535</name>
</gene>
<proteinExistence type="predicted"/>
<dbReference type="EMBL" id="NJGU01000001">
    <property type="protein sequence ID" value="OWY31436.1"/>
    <property type="molecule type" value="Genomic_DNA"/>
</dbReference>
<dbReference type="SMART" id="SM00028">
    <property type="entry name" value="TPR"/>
    <property type="match status" value="4"/>
</dbReference>
<evidence type="ECO:0008006" key="6">
    <source>
        <dbReference type="Google" id="ProtNLM"/>
    </source>
</evidence>
<sequence>MTTHDPATLARLMGLMCEAIALRGAGQLPQALDALDQALALDPGFIPIHMQRAGLLDEQGEHAAAVAAYEACLDIAPDFDDARAARRLALEALVAQCQAALADGGDDPSGIRFTLAAALFKTGELPQALLHAEQALAAAPDNFPALALRADILLRLNRHEEALAGYRELPPAGADQRALALFNRADILRQMGRTDEALAGYDESLALHPGFAQARVGRAHMLLMRGDHVEGWREHEARNDIAELAARAIRSDRPAWRPGEDIRGRHLLLWAEQGLGDALQFARYIGPASRLAGQTTVCVPPGLLPLLAPSFPDCAFVVNDKAPPAHDVRASLLSLPLLLDLPDPAQGPMPRYLRVDAQRANGWREQAGALSPSTPRRPRIGIAWAGRQYATIHYSRDIALAQLAPLFDLEVDFISLQPQVPAGDVAAREALGERLHDVALADWADTAALMDSLDLVISVDTAVAHLAGALGRPAFLMLRLEGEWRWGLGADSTPWYPGTRLFRQQARGEWGGVVERVVAACRGHFAASG</sequence>
<dbReference type="Proteomes" id="UP000197596">
    <property type="component" value="Unassembled WGS sequence"/>
</dbReference>
<comment type="caution">
    <text evidence="4">The sequence shown here is derived from an EMBL/GenBank/DDBJ whole genome shotgun (WGS) entry which is preliminary data.</text>
</comment>
<name>A0A246WYJ5_9BURK</name>
<dbReference type="RefSeq" id="WP_088750198.1">
    <property type="nucleotide sequence ID" value="NZ_NJGU01000001.1"/>
</dbReference>
<dbReference type="PANTHER" id="PTHR45586:SF1">
    <property type="entry name" value="LIPOPOLYSACCHARIDE ASSEMBLY PROTEIN B"/>
    <property type="match status" value="1"/>
</dbReference>
<reference evidence="4 5" key="1">
    <citation type="submission" date="2017-06" db="EMBL/GenBank/DDBJ databases">
        <title>Herbaspirillum phytohormonus sp. nov., isolated from the root nodule of Robinia pseudoacacia in lead-zinc mine.</title>
        <authorList>
            <person name="Fan M."/>
            <person name="Lin Y."/>
        </authorList>
    </citation>
    <scope>NUCLEOTIDE SEQUENCE [LARGE SCALE GENOMIC DNA]</scope>
    <source>
        <strain evidence="4 5">HZ10</strain>
    </source>
</reference>
<evidence type="ECO:0000313" key="4">
    <source>
        <dbReference type="EMBL" id="OWY31436.1"/>
    </source>
</evidence>
<organism evidence="4 5">
    <name type="scientific">Herbaspirillum robiniae</name>
    <dbReference type="NCBI Taxonomy" id="2014887"/>
    <lineage>
        <taxon>Bacteria</taxon>
        <taxon>Pseudomonadati</taxon>
        <taxon>Pseudomonadota</taxon>
        <taxon>Betaproteobacteria</taxon>
        <taxon>Burkholderiales</taxon>
        <taxon>Oxalobacteraceae</taxon>
        <taxon>Herbaspirillum</taxon>
    </lineage>
</organism>
<dbReference type="Pfam" id="PF13432">
    <property type="entry name" value="TPR_16"/>
    <property type="match status" value="2"/>
</dbReference>
<dbReference type="InterPro" id="IPR019734">
    <property type="entry name" value="TPR_rpt"/>
</dbReference>
<dbReference type="Gene3D" id="3.40.50.2000">
    <property type="entry name" value="Glycogen Phosphorylase B"/>
    <property type="match status" value="1"/>
</dbReference>
<dbReference type="InterPro" id="IPR011990">
    <property type="entry name" value="TPR-like_helical_dom_sf"/>
</dbReference>
<dbReference type="SUPFAM" id="SSF48452">
    <property type="entry name" value="TPR-like"/>
    <property type="match status" value="1"/>
</dbReference>
<evidence type="ECO:0000256" key="1">
    <source>
        <dbReference type="ARBA" id="ARBA00022737"/>
    </source>
</evidence>
<dbReference type="PANTHER" id="PTHR45586">
    <property type="entry name" value="TPR REPEAT-CONTAINING PROTEIN PA4667"/>
    <property type="match status" value="1"/>
</dbReference>